<gene>
    <name evidence="3" type="ORF">Mterra_03628</name>
</gene>
<protein>
    <recommendedName>
        <fullName evidence="5">Mannosylglycerate hydrolase</fullName>
    </recommendedName>
</protein>
<dbReference type="SUPFAM" id="SSF74650">
    <property type="entry name" value="Galactose mutarotase-like"/>
    <property type="match status" value="1"/>
</dbReference>
<keyword evidence="4" id="KW-1185">Reference proteome</keyword>
<evidence type="ECO:0000259" key="2">
    <source>
        <dbReference type="Pfam" id="PF17677"/>
    </source>
</evidence>
<dbReference type="Pfam" id="PF07748">
    <property type="entry name" value="Glyco_hydro_38C"/>
    <property type="match status" value="1"/>
</dbReference>
<dbReference type="EMBL" id="QXDL01000254">
    <property type="protein sequence ID" value="RIH79003.1"/>
    <property type="molecule type" value="Genomic_DNA"/>
</dbReference>
<organism evidence="3 4">
    <name type="scientific">Calidithermus terrae</name>
    <dbReference type="NCBI Taxonomy" id="1408545"/>
    <lineage>
        <taxon>Bacteria</taxon>
        <taxon>Thermotogati</taxon>
        <taxon>Deinococcota</taxon>
        <taxon>Deinococci</taxon>
        <taxon>Thermales</taxon>
        <taxon>Thermaceae</taxon>
        <taxon>Calidithermus</taxon>
    </lineage>
</organism>
<dbReference type="GO" id="GO:0030246">
    <property type="term" value="F:carbohydrate binding"/>
    <property type="evidence" value="ECO:0007669"/>
    <property type="project" value="InterPro"/>
</dbReference>
<reference evidence="3 4" key="1">
    <citation type="submission" date="2018-08" db="EMBL/GenBank/DDBJ databases">
        <title>Meiothermus terrae DSM 26712 genome sequencing project.</title>
        <authorList>
            <person name="Da Costa M.S."/>
            <person name="Albuquerque L."/>
            <person name="Raposo P."/>
            <person name="Froufe H.J.C."/>
            <person name="Barroso C.S."/>
            <person name="Egas C."/>
        </authorList>
    </citation>
    <scope>NUCLEOTIDE SEQUENCE [LARGE SCALE GENOMIC DNA]</scope>
    <source>
        <strain evidence="3 4">DSM 26712</strain>
    </source>
</reference>
<dbReference type="GO" id="GO:0006013">
    <property type="term" value="P:mannose metabolic process"/>
    <property type="evidence" value="ECO:0007669"/>
    <property type="project" value="InterPro"/>
</dbReference>
<dbReference type="InterPro" id="IPR041147">
    <property type="entry name" value="GH38_C"/>
</dbReference>
<feature type="domain" description="Glycosyl hydrolase family 38 C-terminal" evidence="1">
    <location>
        <begin position="26"/>
        <end position="160"/>
    </location>
</feature>
<dbReference type="GO" id="GO:0004559">
    <property type="term" value="F:alpha-mannosidase activity"/>
    <property type="evidence" value="ECO:0007669"/>
    <property type="project" value="InterPro"/>
</dbReference>
<dbReference type="AlphaFoldDB" id="A0A399E674"/>
<name>A0A399E674_9DEIN</name>
<evidence type="ECO:0000313" key="3">
    <source>
        <dbReference type="EMBL" id="RIH79003.1"/>
    </source>
</evidence>
<evidence type="ECO:0000259" key="1">
    <source>
        <dbReference type="Pfam" id="PF07748"/>
    </source>
</evidence>
<feature type="domain" description="Glycosyl hydrolases family 38 C-terminal" evidence="2">
    <location>
        <begin position="238"/>
        <end position="302"/>
    </location>
</feature>
<dbReference type="GO" id="GO:0009313">
    <property type="term" value="P:oligosaccharide catabolic process"/>
    <property type="evidence" value="ECO:0007669"/>
    <property type="project" value="TreeGrafter"/>
</dbReference>
<dbReference type="InterPro" id="IPR011682">
    <property type="entry name" value="Glyco_hydro_38_C"/>
</dbReference>
<comment type="caution">
    <text evidence="3">The sequence shown here is derived from an EMBL/GenBank/DDBJ whole genome shotgun (WGS) entry which is preliminary data.</text>
</comment>
<evidence type="ECO:0000313" key="4">
    <source>
        <dbReference type="Proteomes" id="UP000265715"/>
    </source>
</evidence>
<sequence>MHDPTDTWGHGLTSLRHLLGVFEPRGCELVESGPVRATLRLEYRYRGSWARQHLHLYRHSPRLEGELWVNWQEQHQALQLAFPFALSGAEATFEVPYGHAVRPADGQEEPVQRWLNVSGSVRDARGVAQRAGVALLNDGKYSASVLGGEARLTLLRSPVFGHHDPARLEPGVRYAYQDQGLQSLRWALLPHAGDWRAAGVTRHAQDFNSPLPFVREYVHAGEAPPRHSFVRLEDPQALHLTALKRAEDGEGLVLRLFEPHGRAARTRLEAFGQAFTVEAGPHQIKTYRLSPAGLQEANLLEE</sequence>
<dbReference type="Proteomes" id="UP000265715">
    <property type="component" value="Unassembled WGS sequence"/>
</dbReference>
<dbReference type="PANTHER" id="PTHR46017">
    <property type="entry name" value="ALPHA-MANNOSIDASE 2C1"/>
    <property type="match status" value="1"/>
</dbReference>
<dbReference type="Gene3D" id="2.70.98.30">
    <property type="entry name" value="Golgi alpha-mannosidase II, domain 4"/>
    <property type="match status" value="1"/>
</dbReference>
<dbReference type="PANTHER" id="PTHR46017:SF1">
    <property type="entry name" value="ALPHA-MANNOSIDASE 2C1"/>
    <property type="match status" value="1"/>
</dbReference>
<accession>A0A399E674</accession>
<evidence type="ECO:0008006" key="5">
    <source>
        <dbReference type="Google" id="ProtNLM"/>
    </source>
</evidence>
<dbReference type="InterPro" id="IPR011013">
    <property type="entry name" value="Gal_mutarotase_sf_dom"/>
</dbReference>
<dbReference type="Pfam" id="PF17677">
    <property type="entry name" value="Glyco_hydro38C2"/>
    <property type="match status" value="1"/>
</dbReference>
<proteinExistence type="predicted"/>